<comment type="caution">
    <text evidence="16">The sequence shown here is derived from an EMBL/GenBank/DDBJ whole genome shotgun (WGS) entry which is preliminary data.</text>
</comment>
<dbReference type="AlphaFoldDB" id="A0A099P8Z3"/>
<evidence type="ECO:0000256" key="13">
    <source>
        <dbReference type="ARBA" id="ARBA00023264"/>
    </source>
</evidence>
<organism evidence="16 18">
    <name type="scientific">Pichia kudriavzevii</name>
    <name type="common">Yeast</name>
    <name type="synonym">Issatchenkia orientalis</name>
    <dbReference type="NCBI Taxonomy" id="4909"/>
    <lineage>
        <taxon>Eukaryota</taxon>
        <taxon>Fungi</taxon>
        <taxon>Dikarya</taxon>
        <taxon>Ascomycota</taxon>
        <taxon>Saccharomycotina</taxon>
        <taxon>Pichiomycetes</taxon>
        <taxon>Pichiales</taxon>
        <taxon>Pichiaceae</taxon>
        <taxon>Pichia</taxon>
    </lineage>
</organism>
<keyword evidence="13 14" id="KW-1208">Phospholipid metabolism</keyword>
<comment type="catalytic activity">
    <reaction evidence="14">
        <text>a 1,2-diacyl-sn-glycero-3-phospho-N,N-dimethylethanolamine + S-adenosyl-L-methionine = a 1,2-diacyl-sn-glycero-3-phosphocholine + S-adenosyl-L-homocysteine + H(+)</text>
        <dbReference type="Rhea" id="RHEA:32739"/>
        <dbReference type="ChEBI" id="CHEBI:15378"/>
        <dbReference type="ChEBI" id="CHEBI:57643"/>
        <dbReference type="ChEBI" id="CHEBI:57856"/>
        <dbReference type="ChEBI" id="CHEBI:59789"/>
        <dbReference type="ChEBI" id="CHEBI:64572"/>
    </reaction>
</comment>
<proteinExistence type="inferred from homology"/>
<dbReference type="HAMAP" id="MF_03216">
    <property type="entry name" value="PLMT"/>
    <property type="match status" value="1"/>
</dbReference>
<comment type="catalytic activity">
    <reaction evidence="14">
        <text>a 1,2-diacyl-sn-glycero-3-phospho-N-methylethanolamine + S-adenosyl-L-methionine = a 1,2-diacyl-sn-glycero-3-phospho-N,N-dimethylethanolamine + S-adenosyl-L-homocysteine + H(+)</text>
        <dbReference type="Rhea" id="RHEA:32735"/>
        <dbReference type="ChEBI" id="CHEBI:15378"/>
        <dbReference type="ChEBI" id="CHEBI:57856"/>
        <dbReference type="ChEBI" id="CHEBI:59789"/>
        <dbReference type="ChEBI" id="CHEBI:64572"/>
        <dbReference type="ChEBI" id="CHEBI:64573"/>
        <dbReference type="EC" id="2.1.1.71"/>
    </reaction>
</comment>
<dbReference type="PIRSF" id="PIRSF005444">
    <property type="entry name" value="PEMT"/>
    <property type="match status" value="1"/>
</dbReference>
<feature type="topological domain" description="Lumenal" evidence="14">
    <location>
        <begin position="52"/>
        <end position="63"/>
    </location>
</feature>
<dbReference type="Gene3D" id="1.20.120.1630">
    <property type="match status" value="1"/>
</dbReference>
<dbReference type="GO" id="GO:0031966">
    <property type="term" value="C:mitochondrial membrane"/>
    <property type="evidence" value="ECO:0007669"/>
    <property type="project" value="UniProtKB-SubCell"/>
</dbReference>
<keyword evidence="14" id="KW-0496">Mitochondrion</keyword>
<feature type="binding site" evidence="14">
    <location>
        <begin position="117"/>
        <end position="119"/>
    </location>
    <ligand>
        <name>S-adenosyl-L-methionine</name>
        <dbReference type="ChEBI" id="CHEBI:59789"/>
    </ligand>
</feature>
<evidence type="ECO:0000256" key="14">
    <source>
        <dbReference type="HAMAP-Rule" id="MF_03216"/>
    </source>
</evidence>
<dbReference type="VEuPathDB" id="FungiDB:C5L36_0C03750"/>
<keyword evidence="12 14" id="KW-0594">Phospholipid biosynthesis</keyword>
<reference evidence="17 19" key="3">
    <citation type="submission" date="2017-05" db="EMBL/GenBank/DDBJ databases">
        <title>The Genome Sequence of Candida krusei Ckrusei653.</title>
        <authorList>
            <person name="Cuomo C."/>
            <person name="Forche A."/>
            <person name="Young S."/>
            <person name="Abouelleil A."/>
            <person name="Cao P."/>
            <person name="Chapman S."/>
            <person name="Cusick C."/>
            <person name="Shea T."/>
            <person name="Nusbaum C."/>
            <person name="Birren B."/>
        </authorList>
    </citation>
    <scope>NUCLEOTIDE SEQUENCE [LARGE SCALE GENOMIC DNA]</scope>
    <source>
        <strain evidence="17 19">Ckrusei653</strain>
    </source>
</reference>
<dbReference type="InterPro" id="IPR007318">
    <property type="entry name" value="Phopholipid_MeTrfase"/>
</dbReference>
<dbReference type="EMBL" id="JQFK01000002">
    <property type="protein sequence ID" value="KGK40511.1"/>
    <property type="molecule type" value="Genomic_DNA"/>
</dbReference>
<keyword evidence="9 14" id="KW-1133">Transmembrane helix</keyword>
<keyword evidence="11 14" id="KW-0472">Membrane</keyword>
<feature type="topological domain" description="Cytoplasmic" evidence="14">
    <location>
        <begin position="86"/>
        <end position="112"/>
    </location>
</feature>
<dbReference type="PANTHER" id="PTHR15458">
    <property type="entry name" value="PHOSPHATIDYLETHANOLAMINE N-METHYLTRANSFERASE"/>
    <property type="match status" value="1"/>
</dbReference>
<evidence type="ECO:0000256" key="6">
    <source>
        <dbReference type="ARBA" id="ARBA00022691"/>
    </source>
</evidence>
<evidence type="ECO:0000313" key="17">
    <source>
        <dbReference type="EMBL" id="OUT24008.1"/>
    </source>
</evidence>
<feature type="topological domain" description="Lumenal" evidence="14">
    <location>
        <begin position="1"/>
        <end position="18"/>
    </location>
</feature>
<evidence type="ECO:0000256" key="2">
    <source>
        <dbReference type="ARBA" id="ARBA00005189"/>
    </source>
</evidence>
<keyword evidence="4 14" id="KW-0489">Methyltransferase</keyword>
<dbReference type="eggNOG" id="KOG4142">
    <property type="taxonomic scope" value="Eukaryota"/>
</dbReference>
<evidence type="ECO:0000256" key="3">
    <source>
        <dbReference type="ARBA" id="ARBA00022516"/>
    </source>
</evidence>
<dbReference type="InterPro" id="IPR024960">
    <property type="entry name" value="PEMT/MFAP"/>
</dbReference>
<keyword evidence="5 14" id="KW-0808">Transferase</keyword>
<feature type="transmembrane region" description="Helical" evidence="15">
    <location>
        <begin position="106"/>
        <end position="128"/>
    </location>
</feature>
<comment type="pathway">
    <text evidence="2">Lipid metabolism.</text>
</comment>
<protein>
    <recommendedName>
        <fullName evidence="14">Phosphatidyl-N-methylethanolamine N-methyltransferase</fullName>
        <ecNumber evidence="14">2.1.1.71</ecNumber>
    </recommendedName>
    <alternativeName>
        <fullName evidence="14">Phospholipid methyltransferase</fullName>
        <shortName evidence="14">PLMT</shortName>
    </alternativeName>
</protein>
<keyword evidence="6 14" id="KW-0949">S-adenosyl-L-methionine</keyword>
<keyword evidence="7 14" id="KW-0812">Transmembrane</keyword>
<dbReference type="GO" id="GO:0006656">
    <property type="term" value="P:phosphatidylcholine biosynthetic process"/>
    <property type="evidence" value="ECO:0007669"/>
    <property type="project" value="UniProtKB-UniRule"/>
</dbReference>
<reference evidence="16" key="2">
    <citation type="submission" date="2014-08" db="EMBL/GenBank/DDBJ databases">
        <title>Exploiting Issatchenkia orientalis SD108 for Succinic Acid Production.</title>
        <authorList>
            <person name="Xiao H."/>
            <person name="Shao Z."/>
            <person name="Jiang Y."/>
            <person name="Dole S."/>
            <person name="Zhao H."/>
        </authorList>
    </citation>
    <scope>NUCLEOTIDE SEQUENCE [LARGE SCALE GENOMIC DNA]</scope>
    <source>
        <strain evidence="16">SD108</strain>
    </source>
</reference>
<dbReference type="Proteomes" id="UP000195871">
    <property type="component" value="Unassembled WGS sequence"/>
</dbReference>
<feature type="topological domain" description="Lumenal" evidence="14">
    <location>
        <begin position="134"/>
        <end position="176"/>
    </location>
</feature>
<evidence type="ECO:0000256" key="4">
    <source>
        <dbReference type="ARBA" id="ARBA00022603"/>
    </source>
</evidence>
<keyword evidence="3 14" id="KW-0444">Lipid biosynthesis</keyword>
<feature type="transmembrane region" description="Helical" evidence="15">
    <location>
        <begin position="24"/>
        <end position="47"/>
    </location>
</feature>
<accession>A0A099P8Z3</accession>
<keyword evidence="10 14" id="KW-0443">Lipid metabolism</keyword>
<evidence type="ECO:0000256" key="9">
    <source>
        <dbReference type="ARBA" id="ARBA00022989"/>
    </source>
</evidence>
<feature type="topological domain" description="Cytoplasmic" evidence="14">
    <location>
        <begin position="198"/>
        <end position="215"/>
    </location>
</feature>
<evidence type="ECO:0000256" key="1">
    <source>
        <dbReference type="ARBA" id="ARBA00004969"/>
    </source>
</evidence>
<dbReference type="HOGENOM" id="CLU_086119_0_0_1"/>
<evidence type="ECO:0000313" key="18">
    <source>
        <dbReference type="Proteomes" id="UP000029867"/>
    </source>
</evidence>
<reference evidence="18" key="1">
    <citation type="journal article" date="2014" name="Microb. Cell Fact.">
        <title>Exploiting Issatchenkia orientalis SD108 for succinic acid production.</title>
        <authorList>
            <person name="Xiao H."/>
            <person name="Shao Z."/>
            <person name="Jiang Y."/>
            <person name="Dole S."/>
            <person name="Zhao H."/>
        </authorList>
    </citation>
    <scope>NUCLEOTIDE SEQUENCE [LARGE SCALE GENOMIC DNA]</scope>
    <source>
        <strain evidence="18">SD108</strain>
    </source>
</reference>
<comment type="pathway">
    <text evidence="1 14">Phospholipid metabolism; phosphatidylcholine biosynthesis.</text>
</comment>
<evidence type="ECO:0000256" key="10">
    <source>
        <dbReference type="ARBA" id="ARBA00023098"/>
    </source>
</evidence>
<evidence type="ECO:0000256" key="15">
    <source>
        <dbReference type="SAM" id="Phobius"/>
    </source>
</evidence>
<dbReference type="GO" id="GO:0000773">
    <property type="term" value="F:phosphatidyl-N-methylethanolamine N-methyltransferase activity"/>
    <property type="evidence" value="ECO:0007669"/>
    <property type="project" value="UniProtKB-UniRule"/>
</dbReference>
<evidence type="ECO:0000313" key="16">
    <source>
        <dbReference type="EMBL" id="KGK40511.1"/>
    </source>
</evidence>
<evidence type="ECO:0000256" key="5">
    <source>
        <dbReference type="ARBA" id="ARBA00022679"/>
    </source>
</evidence>
<name>A0A099P8Z3_PICKU</name>
<comment type="similarity">
    <text evidence="14">Belongs to the class VI-like SAM-binding methyltransferase superfamily. PEMT/PEM2 methyltransferase family.</text>
</comment>
<comment type="caution">
    <text evidence="14">Lacks conserved residue(s) required for the propagation of feature annotation.</text>
</comment>
<feature type="transmembrane region" description="Helical" evidence="15">
    <location>
        <begin position="180"/>
        <end position="198"/>
    </location>
</feature>
<sequence>MGLTEIALELYNDIDFNDKKFQRLLTICAPTSCAASLFFIIFNPLYWNFGARLEYYTKILSTLCFGSKKLAVYVFSLTVFTLGIFRDEIYRAALTDQATSPYLDNALFKLLGVGFFGYGGVLVLSSMYKLGIVGTYLGDHFGFLFDERIVDFPFNVCDNPMYDGSTLCFLGTALFYAKPAGLFASALVYTMYQIVLLIEEPFTAKIYSQRVQKQK</sequence>
<comment type="function">
    <text evidence="14">Catalyzes the second two steps of the methylation pathway of phosphatidylcholine biosynthesis, the SAM-dependent methylation of phosphatidylmonomethylethanolamine (PMME) to phosphatidyldimethylethanolamine (PDME) and of PDME to phosphatidylcholine (PC).</text>
</comment>
<feature type="transmembrane region" description="Helical" evidence="15">
    <location>
        <begin position="59"/>
        <end position="85"/>
    </location>
</feature>
<dbReference type="EC" id="2.1.1.71" evidence="14"/>
<gene>
    <name evidence="17" type="ORF">CAS74_000390</name>
    <name evidence="16" type="ORF">JL09_g336</name>
</gene>
<dbReference type="PANTHER" id="PTHR15458:SF5">
    <property type="entry name" value="PHOSPHATIDYLETHANOLAMINE N-METHYLTRANSFERASE"/>
    <property type="match status" value="1"/>
</dbReference>
<dbReference type="PROSITE" id="PS51599">
    <property type="entry name" value="SAM_PEMT_PEM2"/>
    <property type="match status" value="1"/>
</dbReference>
<evidence type="ECO:0000256" key="11">
    <source>
        <dbReference type="ARBA" id="ARBA00023136"/>
    </source>
</evidence>
<dbReference type="Proteomes" id="UP000029867">
    <property type="component" value="Unassembled WGS sequence"/>
</dbReference>
<evidence type="ECO:0000256" key="8">
    <source>
        <dbReference type="ARBA" id="ARBA00022824"/>
    </source>
</evidence>
<comment type="subcellular location">
    <subcellularLocation>
        <location evidence="14">Endoplasmic reticulum membrane</location>
        <topology evidence="14">Multi-pass membrane protein</topology>
    </subcellularLocation>
    <subcellularLocation>
        <location evidence="14">Mitochondrion membrane</location>
        <topology evidence="14">Multi-pass membrane protein</topology>
    </subcellularLocation>
</comment>
<feature type="binding site" evidence="14">
    <location>
        <begin position="199"/>
        <end position="200"/>
    </location>
    <ligand>
        <name>S-adenosyl-L-methionine</name>
        <dbReference type="ChEBI" id="CHEBI:59789"/>
    </ligand>
</feature>
<dbReference type="UniPathway" id="UPA00753"/>
<evidence type="ECO:0000313" key="19">
    <source>
        <dbReference type="Proteomes" id="UP000195871"/>
    </source>
</evidence>
<dbReference type="GO" id="GO:0032259">
    <property type="term" value="P:methylation"/>
    <property type="evidence" value="ECO:0007669"/>
    <property type="project" value="UniProtKB-KW"/>
</dbReference>
<evidence type="ECO:0000256" key="12">
    <source>
        <dbReference type="ARBA" id="ARBA00023209"/>
    </source>
</evidence>
<dbReference type="GO" id="GO:0005789">
    <property type="term" value="C:endoplasmic reticulum membrane"/>
    <property type="evidence" value="ECO:0007669"/>
    <property type="project" value="UniProtKB-SubCell"/>
</dbReference>
<evidence type="ECO:0000256" key="7">
    <source>
        <dbReference type="ARBA" id="ARBA00022692"/>
    </source>
</evidence>
<keyword evidence="8 14" id="KW-0256">Endoplasmic reticulum</keyword>
<dbReference type="Pfam" id="PF04191">
    <property type="entry name" value="PEMT"/>
    <property type="match status" value="1"/>
</dbReference>
<dbReference type="EMBL" id="NHMM01000001">
    <property type="protein sequence ID" value="OUT24008.1"/>
    <property type="molecule type" value="Genomic_DNA"/>
</dbReference>